<dbReference type="InterPro" id="IPR033762">
    <property type="entry name" value="MCM_OB"/>
</dbReference>
<evidence type="ECO:0000259" key="2">
    <source>
        <dbReference type="Pfam" id="PF17207"/>
    </source>
</evidence>
<keyword evidence="4" id="KW-1185">Reference proteome</keyword>
<protein>
    <recommendedName>
        <fullName evidence="2">MCM OB domain-containing protein</fullName>
    </recommendedName>
</protein>
<dbReference type="Pfam" id="PF17207">
    <property type="entry name" value="MCM_OB"/>
    <property type="match status" value="1"/>
</dbReference>
<evidence type="ECO:0000313" key="3">
    <source>
        <dbReference type="EMBL" id="CAI6356833.1"/>
    </source>
</evidence>
<evidence type="ECO:0000256" key="1">
    <source>
        <dbReference type="SAM" id="SignalP"/>
    </source>
</evidence>
<dbReference type="Gene3D" id="2.40.50.140">
    <property type="entry name" value="Nucleic acid-binding proteins"/>
    <property type="match status" value="1"/>
</dbReference>
<dbReference type="SUPFAM" id="SSF50249">
    <property type="entry name" value="Nucleic acid-binding proteins"/>
    <property type="match status" value="1"/>
</dbReference>
<organism evidence="3 4">
    <name type="scientific">Macrosiphum euphorbiae</name>
    <name type="common">potato aphid</name>
    <dbReference type="NCBI Taxonomy" id="13131"/>
    <lineage>
        <taxon>Eukaryota</taxon>
        <taxon>Metazoa</taxon>
        <taxon>Ecdysozoa</taxon>
        <taxon>Arthropoda</taxon>
        <taxon>Hexapoda</taxon>
        <taxon>Insecta</taxon>
        <taxon>Pterygota</taxon>
        <taxon>Neoptera</taxon>
        <taxon>Paraneoptera</taxon>
        <taxon>Hemiptera</taxon>
        <taxon>Sternorrhyncha</taxon>
        <taxon>Aphidomorpha</taxon>
        <taxon>Aphidoidea</taxon>
        <taxon>Aphididae</taxon>
        <taxon>Macrosiphini</taxon>
        <taxon>Macrosiphum</taxon>
    </lineage>
</organism>
<sequence length="104" mass="11666">MQVLVLFQYVFCLEGVVTLRSDVKPVLVKSVHYCPATKKLHEHIHTDFLSTSFAFDSATSDCTYPIRDNEGNLLETEFGISVFKDRQTLIIRQSTETSPAGEPG</sequence>
<proteinExistence type="predicted"/>
<gene>
    <name evidence="3" type="ORF">MEUPH1_LOCUS12525</name>
</gene>
<feature type="domain" description="MCM OB" evidence="2">
    <location>
        <begin position="10"/>
        <end position="102"/>
    </location>
</feature>
<dbReference type="InterPro" id="IPR012340">
    <property type="entry name" value="NA-bd_OB-fold"/>
</dbReference>
<keyword evidence="1" id="KW-0732">Signal</keyword>
<reference evidence="3 4" key="1">
    <citation type="submission" date="2023-01" db="EMBL/GenBank/DDBJ databases">
        <authorList>
            <person name="Whitehead M."/>
        </authorList>
    </citation>
    <scope>NUCLEOTIDE SEQUENCE [LARGE SCALE GENOMIC DNA]</scope>
</reference>
<dbReference type="Gene3D" id="2.20.28.10">
    <property type="match status" value="1"/>
</dbReference>
<name>A0AAV0WM54_9HEMI</name>
<dbReference type="EMBL" id="CARXXK010000002">
    <property type="protein sequence ID" value="CAI6356833.1"/>
    <property type="molecule type" value="Genomic_DNA"/>
</dbReference>
<dbReference type="AlphaFoldDB" id="A0AAV0WM54"/>
<comment type="caution">
    <text evidence="3">The sequence shown here is derived from an EMBL/GenBank/DDBJ whole genome shotgun (WGS) entry which is preliminary data.</text>
</comment>
<evidence type="ECO:0000313" key="4">
    <source>
        <dbReference type="Proteomes" id="UP001160148"/>
    </source>
</evidence>
<feature type="chain" id="PRO_5043953759" description="MCM OB domain-containing protein" evidence="1">
    <location>
        <begin position="19"/>
        <end position="104"/>
    </location>
</feature>
<feature type="signal peptide" evidence="1">
    <location>
        <begin position="1"/>
        <end position="18"/>
    </location>
</feature>
<dbReference type="Proteomes" id="UP001160148">
    <property type="component" value="Unassembled WGS sequence"/>
</dbReference>
<accession>A0AAV0WM54</accession>